<dbReference type="AlphaFoldDB" id="M7SHZ2"/>
<reference evidence="3" key="1">
    <citation type="journal article" date="2013" name="Genome Announc.">
        <title>Draft genome sequence of the grapevine dieback fungus Eutypa lata UCR-EL1.</title>
        <authorList>
            <person name="Blanco-Ulate B."/>
            <person name="Rolshausen P.E."/>
            <person name="Cantu D."/>
        </authorList>
    </citation>
    <scope>NUCLEOTIDE SEQUENCE [LARGE SCALE GENOMIC DNA]</scope>
    <source>
        <strain evidence="3">UCR-EL1</strain>
    </source>
</reference>
<organism evidence="2 3">
    <name type="scientific">Eutypa lata (strain UCR-EL1)</name>
    <name type="common">Grapevine dieback disease fungus</name>
    <name type="synonym">Eutypa armeniacae</name>
    <dbReference type="NCBI Taxonomy" id="1287681"/>
    <lineage>
        <taxon>Eukaryota</taxon>
        <taxon>Fungi</taxon>
        <taxon>Dikarya</taxon>
        <taxon>Ascomycota</taxon>
        <taxon>Pezizomycotina</taxon>
        <taxon>Sordariomycetes</taxon>
        <taxon>Xylariomycetidae</taxon>
        <taxon>Xylariales</taxon>
        <taxon>Diatrypaceae</taxon>
        <taxon>Eutypa</taxon>
    </lineage>
</organism>
<gene>
    <name evidence="2" type="ORF">UCREL1_9138</name>
</gene>
<evidence type="ECO:0000256" key="1">
    <source>
        <dbReference type="SAM" id="MobiDB-lite"/>
    </source>
</evidence>
<protein>
    <recommendedName>
        <fullName evidence="4">BZIP domain-containing protein</fullName>
    </recommendedName>
</protein>
<dbReference type="Proteomes" id="UP000012174">
    <property type="component" value="Unassembled WGS sequence"/>
</dbReference>
<dbReference type="HOGENOM" id="CLU_043982_0_0_1"/>
<dbReference type="KEGG" id="ela:UCREL1_9138"/>
<dbReference type="OMA" id="WLDPLHY"/>
<name>M7SHZ2_EUTLA</name>
<evidence type="ECO:0000313" key="2">
    <source>
        <dbReference type="EMBL" id="EMR63903.1"/>
    </source>
</evidence>
<proteinExistence type="predicted"/>
<feature type="region of interest" description="Disordered" evidence="1">
    <location>
        <begin position="1"/>
        <end position="33"/>
    </location>
</feature>
<evidence type="ECO:0000313" key="3">
    <source>
        <dbReference type="Proteomes" id="UP000012174"/>
    </source>
</evidence>
<dbReference type="STRING" id="1287681.M7SHZ2"/>
<accession>M7SHZ2</accession>
<sequence>MATKAEDAVRRRRERGRRSQAGFRKRQAEANQHVRDQNLRLKSAIEKLIHATRGDEDPELLNTIFDVAEAAGVDAPRPVIGAQCDDDTTTIATTTTATTAVRPRPDKHVSGNGNNSRLLTSPVDGEEEEDITIDATTRDIVRKVGDHQASPSYSSLLAPPVFSASPPQRLTCGIWLDHLHYMRVSIPPDDILPYLGPGSKTFAGILFWSMMDHSQMKCPRKPQHPHNDAASLIRRALGHSQVTAGWAVTYVQAMVEARQEYKRTGSISRRYASFAEQDLGMIIRDRISAEYYARGQDPDRWLSTLDIEKRVRGLVGADAFALLDAAARGAGNPALRRSFDDLECKLHETCICFGDGPRWNVEVVDALFLGWVRTAFWST</sequence>
<dbReference type="EMBL" id="KB707141">
    <property type="protein sequence ID" value="EMR63903.1"/>
    <property type="molecule type" value="Genomic_DNA"/>
</dbReference>
<keyword evidence="3" id="KW-1185">Reference proteome</keyword>
<feature type="region of interest" description="Disordered" evidence="1">
    <location>
        <begin position="97"/>
        <end position="128"/>
    </location>
</feature>
<dbReference type="OrthoDB" id="4737775at2759"/>
<evidence type="ECO:0008006" key="4">
    <source>
        <dbReference type="Google" id="ProtNLM"/>
    </source>
</evidence>